<dbReference type="Pfam" id="PF05598">
    <property type="entry name" value="DUF772"/>
    <property type="match status" value="1"/>
</dbReference>
<dbReference type="AlphaFoldDB" id="A0A645AUY7"/>
<dbReference type="PANTHER" id="PTHR35604:SF2">
    <property type="entry name" value="TRANSPOSASE INSH FOR INSERTION SEQUENCE ELEMENT IS5A-RELATED"/>
    <property type="match status" value="1"/>
</dbReference>
<feature type="compositionally biased region" description="Basic and acidic residues" evidence="4">
    <location>
        <begin position="161"/>
        <end position="170"/>
    </location>
</feature>
<feature type="domain" description="Transposase InsH N-terminal" evidence="6">
    <location>
        <begin position="26"/>
        <end position="117"/>
    </location>
</feature>
<sequence>MRQMKSMKQLSLAETGFLPKAGKQTRKAVFLAEMETVVPWSRLESLIEPHYPKKGNGRPPMPLGTMLRIHFMQQWFGYSDPAMEEALHDIPLLRQFAGLDAFEDAMPDESTILRFRHLLEKHDLAVAIFAEVSAVLSEKGLSMKRGTVVDATLIAAPSSTKNEDKKRDPEMTQTKKGNQWHFGMKAHIGVDAESGLIHTVECTTAKVADITMMEACLHGEETIALGDRGYHKMNRTIEHFEKEGDLSVLTPTKKPAGGELTEEQKAFNRMLSAVRAIVEHPFRVVKRQFGFVKVRYRGLAKNTGQIVTLFALANLWLARKRLLPLVGEVRP</sequence>
<accession>A0A645AUY7</accession>
<dbReference type="Pfam" id="PF01609">
    <property type="entry name" value="DDE_Tnp_1"/>
    <property type="match status" value="1"/>
</dbReference>
<evidence type="ECO:0000259" key="6">
    <source>
        <dbReference type="Pfam" id="PF05598"/>
    </source>
</evidence>
<dbReference type="GO" id="GO:0006313">
    <property type="term" value="P:DNA transposition"/>
    <property type="evidence" value="ECO:0007669"/>
    <property type="project" value="InterPro"/>
</dbReference>
<evidence type="ECO:0000259" key="5">
    <source>
        <dbReference type="Pfam" id="PF01609"/>
    </source>
</evidence>
<evidence type="ECO:0000256" key="1">
    <source>
        <dbReference type="ARBA" id="ARBA00003544"/>
    </source>
</evidence>
<organism evidence="7">
    <name type="scientific">bioreactor metagenome</name>
    <dbReference type="NCBI Taxonomy" id="1076179"/>
    <lineage>
        <taxon>unclassified sequences</taxon>
        <taxon>metagenomes</taxon>
        <taxon>ecological metagenomes</taxon>
    </lineage>
</organism>
<name>A0A645AUY7_9ZZZZ</name>
<feature type="domain" description="Transposase IS4-like" evidence="5">
    <location>
        <begin position="143"/>
        <end position="315"/>
    </location>
</feature>
<comment type="function">
    <text evidence="1">Involved in the transposition of the insertion sequence IS5.</text>
</comment>
<dbReference type="InterPro" id="IPR008490">
    <property type="entry name" value="Transposase_InsH_N"/>
</dbReference>
<evidence type="ECO:0000256" key="4">
    <source>
        <dbReference type="SAM" id="MobiDB-lite"/>
    </source>
</evidence>
<dbReference type="NCBIfam" id="NF033581">
    <property type="entry name" value="transpos_IS5_4"/>
    <property type="match status" value="1"/>
</dbReference>
<dbReference type="GO" id="GO:0003677">
    <property type="term" value="F:DNA binding"/>
    <property type="evidence" value="ECO:0007669"/>
    <property type="project" value="UniProtKB-KW"/>
</dbReference>
<evidence type="ECO:0000256" key="2">
    <source>
        <dbReference type="ARBA" id="ARBA00023125"/>
    </source>
</evidence>
<dbReference type="PANTHER" id="PTHR35604">
    <property type="entry name" value="TRANSPOSASE INSH FOR INSERTION SEQUENCE ELEMENT IS5A-RELATED"/>
    <property type="match status" value="1"/>
</dbReference>
<comment type="caution">
    <text evidence="7">The sequence shown here is derived from an EMBL/GenBank/DDBJ whole genome shotgun (WGS) entry which is preliminary data.</text>
</comment>
<dbReference type="InterPro" id="IPR047959">
    <property type="entry name" value="Transpos_IS5"/>
</dbReference>
<dbReference type="InterPro" id="IPR002559">
    <property type="entry name" value="Transposase_11"/>
</dbReference>
<evidence type="ECO:0000313" key="7">
    <source>
        <dbReference type="EMBL" id="MPM53374.1"/>
    </source>
</evidence>
<proteinExistence type="predicted"/>
<feature type="region of interest" description="Disordered" evidence="4">
    <location>
        <begin position="159"/>
        <end position="178"/>
    </location>
</feature>
<reference evidence="7" key="1">
    <citation type="submission" date="2019-08" db="EMBL/GenBank/DDBJ databases">
        <authorList>
            <person name="Kucharzyk K."/>
            <person name="Murdoch R.W."/>
            <person name="Higgins S."/>
            <person name="Loffler F."/>
        </authorList>
    </citation>
    <scope>NUCLEOTIDE SEQUENCE</scope>
</reference>
<keyword evidence="3" id="KW-0233">DNA recombination</keyword>
<dbReference type="EMBL" id="VSSQ01014305">
    <property type="protein sequence ID" value="MPM53374.1"/>
    <property type="molecule type" value="Genomic_DNA"/>
</dbReference>
<gene>
    <name evidence="7" type="ORF">SDC9_100141</name>
</gene>
<protein>
    <submittedName>
        <fullName evidence="7">IS5 family transposase ISPst7</fullName>
    </submittedName>
</protein>
<evidence type="ECO:0000256" key="3">
    <source>
        <dbReference type="ARBA" id="ARBA00023172"/>
    </source>
</evidence>
<dbReference type="GO" id="GO:0004803">
    <property type="term" value="F:transposase activity"/>
    <property type="evidence" value="ECO:0007669"/>
    <property type="project" value="InterPro"/>
</dbReference>
<keyword evidence="2" id="KW-0238">DNA-binding</keyword>